<evidence type="ECO:0000313" key="3">
    <source>
        <dbReference type="Proteomes" id="UP000011668"/>
    </source>
</evidence>
<dbReference type="Proteomes" id="UP000011668">
    <property type="component" value="Unassembled WGS sequence"/>
</dbReference>
<dbReference type="InterPro" id="IPR044034">
    <property type="entry name" value="NAC-like_UBA"/>
</dbReference>
<reference evidence="2 3" key="1">
    <citation type="journal article" date="2013" name="Nat. Commun.">
        <title>The evolution and pathogenic mechanisms of the rice sheath blight pathogen.</title>
        <authorList>
            <person name="Zheng A."/>
            <person name="Lin R."/>
            <person name="Xu L."/>
            <person name="Qin P."/>
            <person name="Tang C."/>
            <person name="Ai P."/>
            <person name="Zhang D."/>
            <person name="Liu Y."/>
            <person name="Sun Z."/>
            <person name="Feng H."/>
            <person name="Wang Y."/>
            <person name="Chen Y."/>
            <person name="Liang X."/>
            <person name="Fu R."/>
            <person name="Li Q."/>
            <person name="Zhang J."/>
            <person name="Yu X."/>
            <person name="Xie Z."/>
            <person name="Ding L."/>
            <person name="Guan P."/>
            <person name="Tang J."/>
            <person name="Liang Y."/>
            <person name="Wang S."/>
            <person name="Deng Q."/>
            <person name="Li S."/>
            <person name="Zhu J."/>
            <person name="Wang L."/>
            <person name="Liu H."/>
            <person name="Li P."/>
        </authorList>
    </citation>
    <scope>NUCLEOTIDE SEQUENCE [LARGE SCALE GENOMIC DNA]</scope>
    <source>
        <strain evidence="3">AG-1 IA</strain>
    </source>
</reference>
<gene>
    <name evidence="2" type="ORF">AG1IA_06170</name>
</gene>
<dbReference type="EMBL" id="AFRT01001623">
    <property type="protein sequence ID" value="ELU39800.1"/>
    <property type="molecule type" value="Genomic_DNA"/>
</dbReference>
<dbReference type="AlphaFoldDB" id="L8WPB3"/>
<dbReference type="Pfam" id="PF19026">
    <property type="entry name" value="UBA_HYPK"/>
    <property type="match status" value="1"/>
</dbReference>
<dbReference type="CDD" id="cd14358">
    <property type="entry name" value="UBA_NAC_euk"/>
    <property type="match status" value="1"/>
</dbReference>
<accession>L8WPB3</accession>
<name>L8WPB3_THACA</name>
<comment type="caution">
    <text evidence="2">The sequence shown here is derived from an EMBL/GenBank/DDBJ whole genome shotgun (WGS) entry which is preliminary data.</text>
</comment>
<proteinExistence type="predicted"/>
<dbReference type="Gene3D" id="1.10.8.10">
    <property type="entry name" value="DNA helicase RuvA subunit, C-terminal domain"/>
    <property type="match status" value="1"/>
</dbReference>
<evidence type="ECO:0000259" key="1">
    <source>
        <dbReference type="Pfam" id="PF19026"/>
    </source>
</evidence>
<dbReference type="STRING" id="983506.L8WPB3"/>
<organism evidence="2 3">
    <name type="scientific">Thanatephorus cucumeris (strain AG1-IA)</name>
    <name type="common">Rice sheath blight fungus</name>
    <name type="synonym">Rhizoctonia solani</name>
    <dbReference type="NCBI Taxonomy" id="983506"/>
    <lineage>
        <taxon>Eukaryota</taxon>
        <taxon>Fungi</taxon>
        <taxon>Dikarya</taxon>
        <taxon>Basidiomycota</taxon>
        <taxon>Agaricomycotina</taxon>
        <taxon>Agaricomycetes</taxon>
        <taxon>Cantharellales</taxon>
        <taxon>Ceratobasidiaceae</taxon>
        <taxon>Rhizoctonia</taxon>
        <taxon>Rhizoctonia solani AG-1</taxon>
    </lineage>
</organism>
<keyword evidence="3" id="KW-1185">Reference proteome</keyword>
<dbReference type="GO" id="GO:0005854">
    <property type="term" value="C:nascent polypeptide-associated complex"/>
    <property type="evidence" value="ECO:0007669"/>
    <property type="project" value="InterPro"/>
</dbReference>
<evidence type="ECO:0000313" key="2">
    <source>
        <dbReference type="EMBL" id="ELU39800.1"/>
    </source>
</evidence>
<dbReference type="InterPro" id="IPR016641">
    <property type="entry name" value="EGD2/NACA0like"/>
</dbReference>
<feature type="domain" description="Nascent polypeptide-associated complex subunit alpha-like UBA" evidence="1">
    <location>
        <begin position="35"/>
        <end position="72"/>
    </location>
</feature>
<dbReference type="HOGENOM" id="CLU_1338328_0_0_1"/>
<sequence>MVLMRLPKLSRTLREMRLVPLGKAPEEEEEVDETGVDPKDIELVIQQVGCSRAKAVKVLKESGGDLINAIMANKPYDINRISARHVYASPCDLNRMQTNGPCLSVASLQCYCWLITTLLTTTGYAKRLAAPLSLFKDNVIADDVEQCVNGVKNAGFAVSIPNNHIKVLRDTRRKPGLQVAAIVRVTTILAAILPLRAAQSLTWAL</sequence>
<protein>
    <submittedName>
        <fullName evidence="2">UBA domain-containing protein</fullName>
    </submittedName>
</protein>
<dbReference type="PANTHER" id="PTHR21713">
    <property type="entry name" value="NASCENT POLYPEPTIDE ASSOCIATED COMPLEX ALPHA SUBUNIT-RELATED"/>
    <property type="match status" value="1"/>
</dbReference>
<dbReference type="OrthoDB" id="3169036at2759"/>